<dbReference type="GeneID" id="28726064"/>
<keyword evidence="3" id="KW-1185">Reference proteome</keyword>
<organism evidence="2 3">
    <name type="scientific">Eremothecium sinecaudum</name>
    <dbReference type="NCBI Taxonomy" id="45286"/>
    <lineage>
        <taxon>Eukaryota</taxon>
        <taxon>Fungi</taxon>
        <taxon>Dikarya</taxon>
        <taxon>Ascomycota</taxon>
        <taxon>Saccharomycotina</taxon>
        <taxon>Saccharomycetes</taxon>
        <taxon>Saccharomycetales</taxon>
        <taxon>Saccharomycetaceae</taxon>
        <taxon>Eremothecium</taxon>
    </lineage>
</organism>
<dbReference type="OrthoDB" id="4084022at2759"/>
<dbReference type="AlphaFoldDB" id="A0A0X8HWA3"/>
<accession>A0A0X8HWA3</accession>
<name>A0A0X8HWA3_9SACH</name>
<dbReference type="RefSeq" id="XP_017989698.1">
    <property type="nucleotide sequence ID" value="XM_018134030.1"/>
</dbReference>
<proteinExistence type="predicted"/>
<evidence type="ECO:0000313" key="2">
    <source>
        <dbReference type="EMBL" id="AMD22702.1"/>
    </source>
</evidence>
<dbReference type="Pfam" id="PF10175">
    <property type="entry name" value="MPP6"/>
    <property type="match status" value="1"/>
</dbReference>
<reference evidence="2 3" key="1">
    <citation type="submission" date="2016-01" db="EMBL/GenBank/DDBJ databases">
        <title>Genome sequence of the yeast Holleya sinecauda.</title>
        <authorList>
            <person name="Dietrich F.S."/>
        </authorList>
    </citation>
    <scope>NUCLEOTIDE SEQUENCE [LARGE SCALE GENOMIC DNA]</scope>
    <source>
        <strain evidence="2 3">ATCC 58844</strain>
    </source>
</reference>
<protein>
    <submittedName>
        <fullName evidence="2">HHL068Cp</fullName>
    </submittedName>
</protein>
<feature type="region of interest" description="Disordered" evidence="1">
    <location>
        <begin position="126"/>
        <end position="153"/>
    </location>
</feature>
<evidence type="ECO:0000313" key="3">
    <source>
        <dbReference type="Proteomes" id="UP000243052"/>
    </source>
</evidence>
<dbReference type="Proteomes" id="UP000243052">
    <property type="component" value="Chromosome viii"/>
</dbReference>
<evidence type="ECO:0000256" key="1">
    <source>
        <dbReference type="SAM" id="MobiDB-lite"/>
    </source>
</evidence>
<dbReference type="EMBL" id="CP014248">
    <property type="protein sequence ID" value="AMD22702.1"/>
    <property type="molecule type" value="Genomic_DNA"/>
</dbReference>
<sequence length="153" mass="17619">MSNKANNVVSGKLSSRVLNMKFMRHAEQAEEVKKEEEYAKKLVDSSKWTLNENSKYLKNIPKPRRVVSLGYTSIRELNSVEDEASNESGETSVRSLNAGRRVFGTLKEAEPTDKTTVQDNELEELWQEQVKPKRLRSVESPPQPKTKKRRKEK</sequence>
<gene>
    <name evidence="2" type="ORF">AW171_hschr84754</name>
</gene>